<reference evidence="2 3" key="2">
    <citation type="submission" date="2018-11" db="EMBL/GenBank/DDBJ databases">
        <authorList>
            <consortium name="Pathogen Informatics"/>
        </authorList>
    </citation>
    <scope>NUCLEOTIDE SEQUENCE [LARGE SCALE GENOMIC DNA]</scope>
    <source>
        <strain evidence="2 3">MHpl1</strain>
    </source>
</reference>
<evidence type="ECO:0000313" key="2">
    <source>
        <dbReference type="EMBL" id="VDO45498.1"/>
    </source>
</evidence>
<feature type="region of interest" description="Disordered" evidence="1">
    <location>
        <begin position="127"/>
        <end position="159"/>
    </location>
</feature>
<gene>
    <name evidence="2" type="ORF">HPLM_LOCUS12377</name>
</gene>
<accession>A0A0N4WMF3</accession>
<dbReference type="Proteomes" id="UP000268014">
    <property type="component" value="Unassembled WGS sequence"/>
</dbReference>
<dbReference type="WBParaSite" id="HPLM_0001238501-mRNA-1">
    <property type="protein sequence ID" value="HPLM_0001238501-mRNA-1"/>
    <property type="gene ID" value="HPLM_0001238501"/>
</dbReference>
<proteinExistence type="predicted"/>
<name>A0A0N4WMF3_HAEPC</name>
<feature type="compositionally biased region" description="Low complexity" evidence="1">
    <location>
        <begin position="137"/>
        <end position="146"/>
    </location>
</feature>
<keyword evidence="3" id="KW-1185">Reference proteome</keyword>
<evidence type="ECO:0000313" key="3">
    <source>
        <dbReference type="Proteomes" id="UP000268014"/>
    </source>
</evidence>
<sequence length="159" mass="17260">MGSAISKRTDIDENNRDCNAPSVHSYFRVSNFSARSRNIPSTISSSSFILRSLSAISRLPSPSSSFRTLMISICVLNSSSFPTTHLVSSSRRFRVSSSSRSNFCAYTAFSRISLATICSFVMGKLNPSPPAARSERISSSAIETRSLSATRRAKVSSSL</sequence>
<protein>
    <submittedName>
        <fullName evidence="2 4">Uncharacterized protein</fullName>
    </submittedName>
</protein>
<dbReference type="AlphaFoldDB" id="A0A0N4WMF3"/>
<organism evidence="4">
    <name type="scientific">Haemonchus placei</name>
    <name type="common">Barber's pole worm</name>
    <dbReference type="NCBI Taxonomy" id="6290"/>
    <lineage>
        <taxon>Eukaryota</taxon>
        <taxon>Metazoa</taxon>
        <taxon>Ecdysozoa</taxon>
        <taxon>Nematoda</taxon>
        <taxon>Chromadorea</taxon>
        <taxon>Rhabditida</taxon>
        <taxon>Rhabditina</taxon>
        <taxon>Rhabditomorpha</taxon>
        <taxon>Strongyloidea</taxon>
        <taxon>Trichostrongylidae</taxon>
        <taxon>Haemonchus</taxon>
    </lineage>
</organism>
<dbReference type="EMBL" id="UZAF01017847">
    <property type="protein sequence ID" value="VDO45498.1"/>
    <property type="molecule type" value="Genomic_DNA"/>
</dbReference>
<evidence type="ECO:0000313" key="4">
    <source>
        <dbReference type="WBParaSite" id="HPLM_0001238501-mRNA-1"/>
    </source>
</evidence>
<reference evidence="4" key="1">
    <citation type="submission" date="2017-02" db="UniProtKB">
        <authorList>
            <consortium name="WormBaseParasite"/>
        </authorList>
    </citation>
    <scope>IDENTIFICATION</scope>
</reference>
<evidence type="ECO:0000256" key="1">
    <source>
        <dbReference type="SAM" id="MobiDB-lite"/>
    </source>
</evidence>